<accession>A0ABV3WYA0</accession>
<gene>
    <name evidence="2" type="ORF">V1479_20335</name>
</gene>
<dbReference type="Pfam" id="PF01890">
    <property type="entry name" value="CbiG_C"/>
    <property type="match status" value="1"/>
</dbReference>
<proteinExistence type="predicted"/>
<reference evidence="2 3" key="1">
    <citation type="submission" date="2024-01" db="EMBL/GenBank/DDBJ databases">
        <title>New evidence supports the origin of RcGTA from prophage.</title>
        <authorList>
            <person name="Xu Y."/>
            <person name="Liu B."/>
            <person name="Chen F."/>
        </authorList>
    </citation>
    <scope>NUCLEOTIDE SEQUENCE [LARGE SCALE GENOMIC DNA]</scope>
    <source>
        <strain evidence="2 3">CBW1107-2</strain>
    </source>
</reference>
<dbReference type="EMBL" id="JAZHFV010000006">
    <property type="protein sequence ID" value="MEX4009668.1"/>
    <property type="molecule type" value="Genomic_DNA"/>
</dbReference>
<dbReference type="InterPro" id="IPR002750">
    <property type="entry name" value="CobE/GbiG_C"/>
</dbReference>
<name>A0ABV3WYA0_9HYPH</name>
<dbReference type="PANTHER" id="PTHR37477">
    <property type="entry name" value="COBALT-PRECORRIN-5A HYDROLASE"/>
    <property type="match status" value="1"/>
</dbReference>
<keyword evidence="3" id="KW-1185">Reference proteome</keyword>
<dbReference type="Gene3D" id="3.30.420.180">
    <property type="entry name" value="CobE/GbiG C-terminal domain"/>
    <property type="match status" value="1"/>
</dbReference>
<dbReference type="InterPro" id="IPR052553">
    <property type="entry name" value="CbiG_hydrolase"/>
</dbReference>
<feature type="domain" description="CobE/GbiG C-terminal" evidence="1">
    <location>
        <begin position="2"/>
        <end position="117"/>
    </location>
</feature>
<sequence length="123" mass="11913">MIVAGMGCKKGTKEAEVLEAIDAALAAHGLSRAALGALAVLPQKQNEPAIGAAARALGIDVIVSPAIGKETLTKSPHSLAATGTGSASEAAALAGAGEGAYLLGPRVIASGATCALASTERQP</sequence>
<comment type="caution">
    <text evidence="2">The sequence shown here is derived from an EMBL/GenBank/DDBJ whole genome shotgun (WGS) entry which is preliminary data.</text>
</comment>
<dbReference type="InterPro" id="IPR036518">
    <property type="entry name" value="CobE/GbiG_C_sf"/>
</dbReference>
<protein>
    <submittedName>
        <fullName evidence="2">Cobalamin biosynthesis protein</fullName>
    </submittedName>
</protein>
<evidence type="ECO:0000313" key="3">
    <source>
        <dbReference type="Proteomes" id="UP001559025"/>
    </source>
</evidence>
<evidence type="ECO:0000313" key="2">
    <source>
        <dbReference type="EMBL" id="MEX4009668.1"/>
    </source>
</evidence>
<dbReference type="SUPFAM" id="SSF159664">
    <property type="entry name" value="CobE/GbiG C-terminal domain-like"/>
    <property type="match status" value="1"/>
</dbReference>
<dbReference type="PANTHER" id="PTHR37477:SF1">
    <property type="entry name" value="COBALT-PRECORRIN-5A HYDROLASE"/>
    <property type="match status" value="1"/>
</dbReference>
<evidence type="ECO:0000259" key="1">
    <source>
        <dbReference type="Pfam" id="PF01890"/>
    </source>
</evidence>
<dbReference type="Proteomes" id="UP001559025">
    <property type="component" value="Unassembled WGS sequence"/>
</dbReference>
<organism evidence="2 3">
    <name type="scientific">Neoaquamicrobium sediminum</name>
    <dbReference type="NCBI Taxonomy" id="1849104"/>
    <lineage>
        <taxon>Bacteria</taxon>
        <taxon>Pseudomonadati</taxon>
        <taxon>Pseudomonadota</taxon>
        <taxon>Alphaproteobacteria</taxon>
        <taxon>Hyphomicrobiales</taxon>
        <taxon>Phyllobacteriaceae</taxon>
        <taxon>Neoaquamicrobium</taxon>
    </lineage>
</organism>